<dbReference type="EMBL" id="SJPO01000001">
    <property type="protein sequence ID" value="TWT85682.1"/>
    <property type="molecule type" value="Genomic_DNA"/>
</dbReference>
<evidence type="ECO:0000313" key="2">
    <source>
        <dbReference type="EMBL" id="TWT85682.1"/>
    </source>
</evidence>
<gene>
    <name evidence="2" type="ORF">Pla123a_04890</name>
</gene>
<reference evidence="2 3" key="1">
    <citation type="submission" date="2019-02" db="EMBL/GenBank/DDBJ databases">
        <title>Deep-cultivation of Planctomycetes and their phenomic and genomic characterization uncovers novel biology.</title>
        <authorList>
            <person name="Wiegand S."/>
            <person name="Jogler M."/>
            <person name="Boedeker C."/>
            <person name="Pinto D."/>
            <person name="Vollmers J."/>
            <person name="Rivas-Marin E."/>
            <person name="Kohn T."/>
            <person name="Peeters S.H."/>
            <person name="Heuer A."/>
            <person name="Rast P."/>
            <person name="Oberbeckmann S."/>
            <person name="Bunk B."/>
            <person name="Jeske O."/>
            <person name="Meyerdierks A."/>
            <person name="Storesund J.E."/>
            <person name="Kallscheuer N."/>
            <person name="Luecker S."/>
            <person name="Lage O.M."/>
            <person name="Pohl T."/>
            <person name="Merkel B.J."/>
            <person name="Hornburger P."/>
            <person name="Mueller R.-W."/>
            <person name="Bruemmer F."/>
            <person name="Labrenz M."/>
            <person name="Spormann A.M."/>
            <person name="Op Den Camp H."/>
            <person name="Overmann J."/>
            <person name="Amann R."/>
            <person name="Jetten M.S.M."/>
            <person name="Mascher T."/>
            <person name="Medema M.H."/>
            <person name="Devos D.P."/>
            <person name="Kaster A.-K."/>
            <person name="Ovreas L."/>
            <person name="Rohde M."/>
            <person name="Galperin M.Y."/>
            <person name="Jogler C."/>
        </authorList>
    </citation>
    <scope>NUCLEOTIDE SEQUENCE [LARGE SCALE GENOMIC DNA]</scope>
    <source>
        <strain evidence="2 3">Pla123a</strain>
    </source>
</reference>
<dbReference type="Pfam" id="PF13740">
    <property type="entry name" value="ACT_6"/>
    <property type="match status" value="2"/>
</dbReference>
<feature type="domain" description="ACT" evidence="1">
    <location>
        <begin position="7"/>
        <end position="81"/>
    </location>
</feature>
<evidence type="ECO:0000313" key="3">
    <source>
        <dbReference type="Proteomes" id="UP000318478"/>
    </source>
</evidence>
<dbReference type="InterPro" id="IPR016867">
    <property type="entry name" value="GcvR"/>
</dbReference>
<dbReference type="Proteomes" id="UP000318478">
    <property type="component" value="Unassembled WGS sequence"/>
</dbReference>
<organism evidence="2 3">
    <name type="scientific">Posidoniimonas polymericola</name>
    <dbReference type="NCBI Taxonomy" id="2528002"/>
    <lineage>
        <taxon>Bacteria</taxon>
        <taxon>Pseudomonadati</taxon>
        <taxon>Planctomycetota</taxon>
        <taxon>Planctomycetia</taxon>
        <taxon>Pirellulales</taxon>
        <taxon>Lacipirellulaceae</taxon>
        <taxon>Posidoniimonas</taxon>
    </lineage>
</organism>
<comment type="caution">
    <text evidence="2">The sequence shown here is derived from an EMBL/GenBank/DDBJ whole genome shotgun (WGS) entry which is preliminary data.</text>
</comment>
<keyword evidence="3" id="KW-1185">Reference proteome</keyword>
<dbReference type="CDD" id="cd04869">
    <property type="entry name" value="ACT_GcvR_2"/>
    <property type="match status" value="1"/>
</dbReference>
<dbReference type="AlphaFoldDB" id="A0A5C5ZED5"/>
<dbReference type="Gene3D" id="3.30.70.260">
    <property type="match status" value="2"/>
</dbReference>
<proteinExistence type="predicted"/>
<feature type="domain" description="ACT" evidence="1">
    <location>
        <begin position="93"/>
        <end position="174"/>
    </location>
</feature>
<dbReference type="PROSITE" id="PS51671">
    <property type="entry name" value="ACT"/>
    <property type="match status" value="2"/>
</dbReference>
<evidence type="ECO:0000259" key="1">
    <source>
        <dbReference type="PROSITE" id="PS51671"/>
    </source>
</evidence>
<dbReference type="PIRSF" id="PIRSF028103">
    <property type="entry name" value="GcvR"/>
    <property type="match status" value="1"/>
</dbReference>
<dbReference type="PANTHER" id="PTHR34875:SF6">
    <property type="entry name" value="UPF0237 PROTEIN MJ1558"/>
    <property type="match status" value="1"/>
</dbReference>
<dbReference type="OrthoDB" id="12860at2"/>
<name>A0A5C5ZED5_9BACT</name>
<dbReference type="InterPro" id="IPR002912">
    <property type="entry name" value="ACT_dom"/>
</dbReference>
<accession>A0A5C5ZED5</accession>
<sequence>MSAASLVLTIIGADRPGLVESIAQTVADHEGNWLESRMAHLAGQFAGILRVEIAADRAESLTAALKSLTDAGLESVVLTDVSPAAEYATPVVLLDLVGQDRPGIVRQISRVLAASGVNVEELSTQRTSAPNTGQMLFQAKARLRMPPGLSQQQLRDSLEGVAGDLMVDVSLASEE</sequence>
<dbReference type="PANTHER" id="PTHR34875">
    <property type="entry name" value="UPF0237 PROTEIN MJ1558"/>
    <property type="match status" value="1"/>
</dbReference>
<dbReference type="InterPro" id="IPR050990">
    <property type="entry name" value="UPF0237/GcvR_regulator"/>
</dbReference>
<dbReference type="InterPro" id="IPR045865">
    <property type="entry name" value="ACT-like_dom_sf"/>
</dbReference>
<dbReference type="GO" id="GO:0006355">
    <property type="term" value="P:regulation of DNA-templated transcription"/>
    <property type="evidence" value="ECO:0007669"/>
    <property type="project" value="InterPro"/>
</dbReference>
<protein>
    <recommendedName>
        <fullName evidence="1">ACT domain-containing protein</fullName>
    </recommendedName>
</protein>
<dbReference type="SUPFAM" id="SSF55021">
    <property type="entry name" value="ACT-like"/>
    <property type="match status" value="2"/>
</dbReference>
<dbReference type="RefSeq" id="WP_146583929.1">
    <property type="nucleotide sequence ID" value="NZ_SJPO01000001.1"/>
</dbReference>